<dbReference type="EMBL" id="FMWP01000014">
    <property type="protein sequence ID" value="SCZ90227.1"/>
    <property type="molecule type" value="Genomic_DNA"/>
</dbReference>
<reference evidence="7" key="1">
    <citation type="submission" date="2016-10" db="EMBL/GenBank/DDBJ databases">
        <authorList>
            <person name="Jeantristanb JTB J.-T."/>
            <person name="Ricardo R."/>
        </authorList>
    </citation>
    <scope>NUCLEOTIDE SEQUENCE [LARGE SCALE GENOMIC DNA]</scope>
</reference>
<dbReference type="InterPro" id="IPR029003">
    <property type="entry name" value="CENP-S/Mhf1"/>
</dbReference>
<keyword evidence="3" id="KW-0238">DNA-binding</keyword>
<feature type="compositionally biased region" description="Low complexity" evidence="5">
    <location>
        <begin position="113"/>
        <end position="131"/>
    </location>
</feature>
<evidence type="ECO:0000256" key="5">
    <source>
        <dbReference type="SAM" id="MobiDB-lite"/>
    </source>
</evidence>
<dbReference type="CDD" id="cd22919">
    <property type="entry name" value="HFD_CENP-S"/>
    <property type="match status" value="1"/>
</dbReference>
<dbReference type="Gene3D" id="1.10.20.10">
    <property type="entry name" value="Histone, subunit A"/>
    <property type="match status" value="1"/>
</dbReference>
<gene>
    <name evidence="6" type="ORF">BZ3500_MVSOF-1268-A1-R1_CHR1-3G01853</name>
</gene>
<name>A0A2X0KCZ3_9BASI</name>
<dbReference type="GO" id="GO:0031297">
    <property type="term" value="P:replication fork processing"/>
    <property type="evidence" value="ECO:0007669"/>
    <property type="project" value="TreeGrafter"/>
</dbReference>
<dbReference type="Pfam" id="PF15630">
    <property type="entry name" value="CENP-S"/>
    <property type="match status" value="1"/>
</dbReference>
<feature type="compositionally biased region" description="Acidic residues" evidence="5">
    <location>
        <begin position="165"/>
        <end position="179"/>
    </location>
</feature>
<protein>
    <submittedName>
        <fullName evidence="6">BZ3500_MvSof-1268-A1-R1_Chr1-3g01853 protein</fullName>
    </submittedName>
</protein>
<dbReference type="GO" id="GO:0046982">
    <property type="term" value="F:protein heterodimerization activity"/>
    <property type="evidence" value="ECO:0007669"/>
    <property type="project" value="InterPro"/>
</dbReference>
<evidence type="ECO:0000256" key="2">
    <source>
        <dbReference type="ARBA" id="ARBA00022763"/>
    </source>
</evidence>
<evidence type="ECO:0000256" key="3">
    <source>
        <dbReference type="ARBA" id="ARBA00023125"/>
    </source>
</evidence>
<evidence type="ECO:0000313" key="7">
    <source>
        <dbReference type="Proteomes" id="UP000249723"/>
    </source>
</evidence>
<dbReference type="STRING" id="289078.A0A2X0KCZ3"/>
<dbReference type="PANTHER" id="PTHR22980:SF0">
    <property type="entry name" value="CENTROMERE PROTEIN S"/>
    <property type="match status" value="1"/>
</dbReference>
<keyword evidence="4" id="KW-0234">DNA repair</keyword>
<dbReference type="GO" id="GO:0000712">
    <property type="term" value="P:resolution of meiotic recombination intermediates"/>
    <property type="evidence" value="ECO:0007669"/>
    <property type="project" value="TreeGrafter"/>
</dbReference>
<organism evidence="6 7">
    <name type="scientific">Microbotryum saponariae</name>
    <dbReference type="NCBI Taxonomy" id="289078"/>
    <lineage>
        <taxon>Eukaryota</taxon>
        <taxon>Fungi</taxon>
        <taxon>Dikarya</taxon>
        <taxon>Basidiomycota</taxon>
        <taxon>Pucciniomycotina</taxon>
        <taxon>Microbotryomycetes</taxon>
        <taxon>Microbotryales</taxon>
        <taxon>Microbotryaceae</taxon>
        <taxon>Microbotryum</taxon>
    </lineage>
</organism>
<dbReference type="GO" id="GO:0006281">
    <property type="term" value="P:DNA repair"/>
    <property type="evidence" value="ECO:0007669"/>
    <property type="project" value="UniProtKB-KW"/>
</dbReference>
<evidence type="ECO:0000313" key="6">
    <source>
        <dbReference type="EMBL" id="SCZ90227.1"/>
    </source>
</evidence>
<keyword evidence="7" id="KW-1185">Reference proteome</keyword>
<accession>A0A2X0KCZ3</accession>
<dbReference type="OrthoDB" id="1872155at2759"/>
<sequence length="242" mass="26134">MPKDTTDDVALSRRSLKAGVWYTVAKLAEEAEMDGIKCAVSEHFVAALTEFVFQKTLSLAKDLERFANHAGRTAIMIDDVKYEAICTEALQRGLGLKDLKTIARPVAARGSVTKRTASTKLASTSKAKSNAVAQTKGRVPAKAKVTASKVGGTRKGKEKERLRDSDDDEGESLGEEDSDDPRLESRRGSSEDEEGDEDDDDSLLDSDDSEPVKKKKKVVKKGSDGGSTKGKGKAKAVMVKKR</sequence>
<dbReference type="AlphaFoldDB" id="A0A2X0KCZ3"/>
<feature type="compositionally biased region" description="Basic residues" evidence="5">
    <location>
        <begin position="230"/>
        <end position="242"/>
    </location>
</feature>
<feature type="compositionally biased region" description="Acidic residues" evidence="5">
    <location>
        <begin position="191"/>
        <end position="209"/>
    </location>
</feature>
<feature type="compositionally biased region" description="Basic and acidic residues" evidence="5">
    <location>
        <begin position="180"/>
        <end position="190"/>
    </location>
</feature>
<dbReference type="GO" id="GO:0003682">
    <property type="term" value="F:chromatin binding"/>
    <property type="evidence" value="ECO:0007669"/>
    <property type="project" value="TreeGrafter"/>
</dbReference>
<keyword evidence="2" id="KW-0227">DNA damage</keyword>
<dbReference type="SUPFAM" id="SSF47113">
    <property type="entry name" value="Histone-fold"/>
    <property type="match status" value="1"/>
</dbReference>
<dbReference type="GO" id="GO:0003677">
    <property type="term" value="F:DNA binding"/>
    <property type="evidence" value="ECO:0007669"/>
    <property type="project" value="UniProtKB-KW"/>
</dbReference>
<proteinExistence type="inferred from homology"/>
<dbReference type="InterPro" id="IPR009072">
    <property type="entry name" value="Histone-fold"/>
</dbReference>
<dbReference type="GO" id="GO:0071821">
    <property type="term" value="C:FANCM-MHF complex"/>
    <property type="evidence" value="ECO:0007669"/>
    <property type="project" value="InterPro"/>
</dbReference>
<comment type="similarity">
    <text evidence="1">Belongs to the TAF9 family. CENP-S/MHF1 subfamily.</text>
</comment>
<dbReference type="PANTHER" id="PTHR22980">
    <property type="entry name" value="CORTISTATIN"/>
    <property type="match status" value="1"/>
</dbReference>
<evidence type="ECO:0000256" key="1">
    <source>
        <dbReference type="ARBA" id="ARBA00006612"/>
    </source>
</evidence>
<dbReference type="Proteomes" id="UP000249723">
    <property type="component" value="Unassembled WGS sequence"/>
</dbReference>
<feature type="compositionally biased region" description="Basic and acidic residues" evidence="5">
    <location>
        <begin position="155"/>
        <end position="164"/>
    </location>
</feature>
<feature type="region of interest" description="Disordered" evidence="5">
    <location>
        <begin position="109"/>
        <end position="242"/>
    </location>
</feature>
<evidence type="ECO:0000256" key="4">
    <source>
        <dbReference type="ARBA" id="ARBA00023204"/>
    </source>
</evidence>